<dbReference type="AlphaFoldDB" id="A0AAN6YCM1"/>
<keyword evidence="6 9" id="KW-0732">Signal</keyword>
<reference evidence="11" key="1">
    <citation type="journal article" date="2023" name="Mol. Phylogenet. Evol.">
        <title>Genome-scale phylogeny and comparative genomics of the fungal order Sordariales.</title>
        <authorList>
            <person name="Hensen N."/>
            <person name="Bonometti L."/>
            <person name="Westerberg I."/>
            <person name="Brannstrom I.O."/>
            <person name="Guillou S."/>
            <person name="Cros-Aarteil S."/>
            <person name="Calhoun S."/>
            <person name="Haridas S."/>
            <person name="Kuo A."/>
            <person name="Mondo S."/>
            <person name="Pangilinan J."/>
            <person name="Riley R."/>
            <person name="LaButti K."/>
            <person name="Andreopoulos B."/>
            <person name="Lipzen A."/>
            <person name="Chen C."/>
            <person name="Yan M."/>
            <person name="Daum C."/>
            <person name="Ng V."/>
            <person name="Clum A."/>
            <person name="Steindorff A."/>
            <person name="Ohm R.A."/>
            <person name="Martin F."/>
            <person name="Silar P."/>
            <person name="Natvig D.O."/>
            <person name="Lalanne C."/>
            <person name="Gautier V."/>
            <person name="Ament-Velasquez S.L."/>
            <person name="Kruys A."/>
            <person name="Hutchinson M.I."/>
            <person name="Powell A.J."/>
            <person name="Barry K."/>
            <person name="Miller A.N."/>
            <person name="Grigoriev I.V."/>
            <person name="Debuchy R."/>
            <person name="Gladieux P."/>
            <person name="Hiltunen Thoren M."/>
            <person name="Johannesson H."/>
        </authorList>
    </citation>
    <scope>NUCLEOTIDE SEQUENCE</scope>
    <source>
        <strain evidence="11">PSN293</strain>
    </source>
</reference>
<feature type="domain" description="CFEM" evidence="10">
    <location>
        <begin position="55"/>
        <end position="126"/>
    </location>
</feature>
<evidence type="ECO:0000256" key="8">
    <source>
        <dbReference type="ARBA" id="ARBA00023288"/>
    </source>
</evidence>
<keyword evidence="5" id="KW-0472">Membrane</keyword>
<dbReference type="GO" id="GO:0005576">
    <property type="term" value="C:extracellular region"/>
    <property type="evidence" value="ECO:0007669"/>
    <property type="project" value="UniProtKB-SubCell"/>
</dbReference>
<name>A0AAN6YCM1_9PEZI</name>
<keyword evidence="4" id="KW-0964">Secreted</keyword>
<comment type="caution">
    <text evidence="11">The sequence shown here is derived from an EMBL/GenBank/DDBJ whole genome shotgun (WGS) entry which is preliminary data.</text>
</comment>
<keyword evidence="7" id="KW-1015">Disulfide bond</keyword>
<evidence type="ECO:0000256" key="9">
    <source>
        <dbReference type="SAM" id="SignalP"/>
    </source>
</evidence>
<evidence type="ECO:0000256" key="5">
    <source>
        <dbReference type="ARBA" id="ARBA00022622"/>
    </source>
</evidence>
<dbReference type="Pfam" id="PF05730">
    <property type="entry name" value="CFEM"/>
    <property type="match status" value="1"/>
</dbReference>
<sequence>MYMPFYTGRFILILLLTLTSATATNVAQSAQTTTSSSSSAPVIPTPIYLDLVPSYSDLPDCALGPLSNIVRNMDSGCGDGSELTSFSCFCTDSYSRFSWEISTAVVGNCDDQNHASSAVDVFNDYCVHGSEQLLVLTTTAEGRGS</sequence>
<keyword evidence="12" id="KW-1185">Reference proteome</keyword>
<accession>A0AAN6YCM1</accession>
<reference evidence="11" key="2">
    <citation type="submission" date="2023-05" db="EMBL/GenBank/DDBJ databases">
        <authorList>
            <consortium name="Lawrence Berkeley National Laboratory"/>
            <person name="Steindorff A."/>
            <person name="Hensen N."/>
            <person name="Bonometti L."/>
            <person name="Westerberg I."/>
            <person name="Brannstrom I.O."/>
            <person name="Guillou S."/>
            <person name="Cros-Aarteil S."/>
            <person name="Calhoun S."/>
            <person name="Haridas S."/>
            <person name="Kuo A."/>
            <person name="Mondo S."/>
            <person name="Pangilinan J."/>
            <person name="Riley R."/>
            <person name="Labutti K."/>
            <person name="Andreopoulos B."/>
            <person name="Lipzen A."/>
            <person name="Chen C."/>
            <person name="Yanf M."/>
            <person name="Daum C."/>
            <person name="Ng V."/>
            <person name="Clum A."/>
            <person name="Ohm R."/>
            <person name="Martin F."/>
            <person name="Silar P."/>
            <person name="Natvig D."/>
            <person name="Lalanne C."/>
            <person name="Gautier V."/>
            <person name="Ament-Velasquez S.L."/>
            <person name="Kruys A."/>
            <person name="Hutchinson M.I."/>
            <person name="Powell A.J."/>
            <person name="Barry K."/>
            <person name="Miller A.N."/>
            <person name="Grigoriev I.V."/>
            <person name="Debuchy R."/>
            <person name="Gladieux P."/>
            <person name="Thoren M.H."/>
            <person name="Johannesson H."/>
        </authorList>
    </citation>
    <scope>NUCLEOTIDE SEQUENCE</scope>
    <source>
        <strain evidence="11">PSN293</strain>
    </source>
</reference>
<evidence type="ECO:0000313" key="11">
    <source>
        <dbReference type="EMBL" id="KAK4213582.1"/>
    </source>
</evidence>
<evidence type="ECO:0000256" key="6">
    <source>
        <dbReference type="ARBA" id="ARBA00022729"/>
    </source>
</evidence>
<evidence type="ECO:0000256" key="4">
    <source>
        <dbReference type="ARBA" id="ARBA00022525"/>
    </source>
</evidence>
<keyword evidence="5" id="KW-0336">GPI-anchor</keyword>
<evidence type="ECO:0000313" key="12">
    <source>
        <dbReference type="Proteomes" id="UP001301769"/>
    </source>
</evidence>
<evidence type="ECO:0000256" key="7">
    <source>
        <dbReference type="ARBA" id="ARBA00023157"/>
    </source>
</evidence>
<comment type="similarity">
    <text evidence="3">Belongs to the RBT5 family.</text>
</comment>
<dbReference type="Proteomes" id="UP001301769">
    <property type="component" value="Unassembled WGS sequence"/>
</dbReference>
<protein>
    <recommendedName>
        <fullName evidence="10">CFEM domain-containing protein</fullName>
    </recommendedName>
</protein>
<dbReference type="EMBL" id="MU858107">
    <property type="protein sequence ID" value="KAK4213582.1"/>
    <property type="molecule type" value="Genomic_DNA"/>
</dbReference>
<organism evidence="11 12">
    <name type="scientific">Rhypophila decipiens</name>
    <dbReference type="NCBI Taxonomy" id="261697"/>
    <lineage>
        <taxon>Eukaryota</taxon>
        <taxon>Fungi</taxon>
        <taxon>Dikarya</taxon>
        <taxon>Ascomycota</taxon>
        <taxon>Pezizomycotina</taxon>
        <taxon>Sordariomycetes</taxon>
        <taxon>Sordariomycetidae</taxon>
        <taxon>Sordariales</taxon>
        <taxon>Naviculisporaceae</taxon>
        <taxon>Rhypophila</taxon>
    </lineage>
</organism>
<feature type="non-terminal residue" evidence="11">
    <location>
        <position position="145"/>
    </location>
</feature>
<dbReference type="GO" id="GO:0098552">
    <property type="term" value="C:side of membrane"/>
    <property type="evidence" value="ECO:0007669"/>
    <property type="project" value="UniProtKB-KW"/>
</dbReference>
<keyword evidence="8" id="KW-0449">Lipoprotein</keyword>
<feature type="chain" id="PRO_5042915490" description="CFEM domain-containing protein" evidence="9">
    <location>
        <begin position="24"/>
        <end position="145"/>
    </location>
</feature>
<evidence type="ECO:0000256" key="3">
    <source>
        <dbReference type="ARBA" id="ARBA00010031"/>
    </source>
</evidence>
<evidence type="ECO:0000259" key="10">
    <source>
        <dbReference type="Pfam" id="PF05730"/>
    </source>
</evidence>
<gene>
    <name evidence="11" type="ORF">QBC37DRAFT_373961</name>
</gene>
<feature type="signal peptide" evidence="9">
    <location>
        <begin position="1"/>
        <end position="23"/>
    </location>
</feature>
<keyword evidence="5" id="KW-0325">Glycoprotein</keyword>
<dbReference type="InterPro" id="IPR008427">
    <property type="entry name" value="Extracellular_membr_CFEM_dom"/>
</dbReference>
<proteinExistence type="inferred from homology"/>
<evidence type="ECO:0000256" key="1">
    <source>
        <dbReference type="ARBA" id="ARBA00004589"/>
    </source>
</evidence>
<evidence type="ECO:0000256" key="2">
    <source>
        <dbReference type="ARBA" id="ARBA00004613"/>
    </source>
</evidence>
<comment type="subcellular location">
    <subcellularLocation>
        <location evidence="1">Membrane</location>
        <topology evidence="1">Lipid-anchor</topology>
        <topology evidence="1">GPI-anchor</topology>
    </subcellularLocation>
    <subcellularLocation>
        <location evidence="2">Secreted</location>
    </subcellularLocation>
</comment>